<dbReference type="GO" id="GO:0005886">
    <property type="term" value="C:plasma membrane"/>
    <property type="evidence" value="ECO:0007669"/>
    <property type="project" value="UniProtKB-SubCell"/>
</dbReference>
<dbReference type="PANTHER" id="PTHR30250">
    <property type="entry name" value="PST FAMILY PREDICTED COLANIC ACID TRANSPORTER"/>
    <property type="match status" value="1"/>
</dbReference>
<feature type="transmembrane region" description="Helical" evidence="6">
    <location>
        <begin position="82"/>
        <end position="104"/>
    </location>
</feature>
<name>A0A1J5U3H4_9ARCH</name>
<feature type="transmembrane region" description="Helical" evidence="6">
    <location>
        <begin position="295"/>
        <end position="315"/>
    </location>
</feature>
<keyword evidence="5 6" id="KW-0472">Membrane</keyword>
<comment type="subcellular location">
    <subcellularLocation>
        <location evidence="1">Cell membrane</location>
        <topology evidence="1">Multi-pass membrane protein</topology>
    </subcellularLocation>
</comment>
<dbReference type="EMBL" id="MIYX01000021">
    <property type="protein sequence ID" value="OIR20588.1"/>
    <property type="molecule type" value="Genomic_DNA"/>
</dbReference>
<keyword evidence="2" id="KW-1003">Cell membrane</keyword>
<keyword evidence="4 6" id="KW-1133">Transmembrane helix</keyword>
<evidence type="ECO:0000256" key="3">
    <source>
        <dbReference type="ARBA" id="ARBA00022692"/>
    </source>
</evidence>
<sequence length="547" mass="60964">MPFSVLFGVFKSSNAKTPATISFELTVPLRGLALNPIYCAVSMATSRKIALLFAAENVNAIVGWIALIFVVRRMGASAIGEFSYALSLVGSFTFLAFLGFGMAHVKRVSEGLDLGRCIGTFLSIRLFLTSLMLFVFIFSYWAWTAILDKEIYDIQTPGLILTVVLYYIAFCIISVMPMTFSGLEQSARVAIPNIIGTTVRSLIFIAAAVMGLGVIWLARAYLIGILTVGLLSIWYFRDFPISKPDSKTFDSYKVYALPVAFASIFGVLRQYIDKIFIGIFWTEYQVGLYFGVERIALFIGTMALAIEGMLLPAISNLHASKKGREIRVLVHDAERYVGMVCIPIVIMTFVWSSEIILVFISKEFIPASNILKILAIVALVRVLNRPWSVALRGADRPDLTSFLSVLMAILSIILMIILVPNRIPQVGLENLYGMGGEGAAYAILITEILGGLSLRFLAFKYLNILPKSNFFVQIITAVIVCSVMWQVQLSIEVERWFELLFFSSLGGLLYLFLLSMFGAFTNKDFNFFWNVLSPNSMKKYVGEELKR</sequence>
<dbReference type="AlphaFoldDB" id="A0A1J5U3H4"/>
<evidence type="ECO:0000256" key="4">
    <source>
        <dbReference type="ARBA" id="ARBA00022989"/>
    </source>
</evidence>
<feature type="transmembrane region" description="Helical" evidence="6">
    <location>
        <begin position="203"/>
        <end position="233"/>
    </location>
</feature>
<feature type="transmembrane region" description="Helical" evidence="6">
    <location>
        <begin position="499"/>
        <end position="520"/>
    </location>
</feature>
<evidence type="ECO:0000256" key="2">
    <source>
        <dbReference type="ARBA" id="ARBA00022475"/>
    </source>
</evidence>
<organism evidence="7 8">
    <name type="scientific">Marine Group III euryarchaeote CG-Epi4</name>
    <dbReference type="NCBI Taxonomy" id="1888998"/>
    <lineage>
        <taxon>Archaea</taxon>
        <taxon>Methanobacteriati</taxon>
        <taxon>Thermoplasmatota</taxon>
        <taxon>Thermoplasmata</taxon>
        <taxon>Candidatus Thermoprofundales</taxon>
    </lineage>
</organism>
<feature type="transmembrane region" description="Helical" evidence="6">
    <location>
        <begin position="49"/>
        <end position="70"/>
    </location>
</feature>
<dbReference type="InterPro" id="IPR050833">
    <property type="entry name" value="Poly_Biosynth_Transport"/>
</dbReference>
<feature type="transmembrane region" description="Helical" evidence="6">
    <location>
        <begin position="124"/>
        <end position="147"/>
    </location>
</feature>
<feature type="transmembrane region" description="Helical" evidence="6">
    <location>
        <begin position="470"/>
        <end position="487"/>
    </location>
</feature>
<comment type="caution">
    <text evidence="7">The sequence shown here is derived from an EMBL/GenBank/DDBJ whole genome shotgun (WGS) entry which is preliminary data.</text>
</comment>
<protein>
    <submittedName>
        <fullName evidence="7">Uncharacterized protein</fullName>
    </submittedName>
</protein>
<accession>A0A1J5U3H4</accession>
<dbReference type="PANTHER" id="PTHR30250:SF11">
    <property type="entry name" value="O-ANTIGEN TRANSPORTER-RELATED"/>
    <property type="match status" value="1"/>
</dbReference>
<feature type="transmembrane region" description="Helical" evidence="6">
    <location>
        <begin position="336"/>
        <end position="360"/>
    </location>
</feature>
<feature type="transmembrane region" description="Helical" evidence="6">
    <location>
        <begin position="159"/>
        <end position="183"/>
    </location>
</feature>
<dbReference type="Proteomes" id="UP000183375">
    <property type="component" value="Unassembled WGS sequence"/>
</dbReference>
<feature type="transmembrane region" description="Helical" evidence="6">
    <location>
        <begin position="399"/>
        <end position="419"/>
    </location>
</feature>
<gene>
    <name evidence="7" type="ORF">BEU01_01490</name>
</gene>
<dbReference type="Pfam" id="PF01943">
    <property type="entry name" value="Polysacc_synt"/>
    <property type="match status" value="1"/>
</dbReference>
<feature type="transmembrane region" description="Helical" evidence="6">
    <location>
        <begin position="366"/>
        <end position="387"/>
    </location>
</feature>
<feature type="transmembrane region" description="Helical" evidence="6">
    <location>
        <begin position="439"/>
        <end position="458"/>
    </location>
</feature>
<feature type="transmembrane region" description="Helical" evidence="6">
    <location>
        <begin position="254"/>
        <end position="272"/>
    </location>
</feature>
<evidence type="ECO:0000313" key="7">
    <source>
        <dbReference type="EMBL" id="OIR20588.1"/>
    </source>
</evidence>
<evidence type="ECO:0000256" key="5">
    <source>
        <dbReference type="ARBA" id="ARBA00023136"/>
    </source>
</evidence>
<dbReference type="InterPro" id="IPR002797">
    <property type="entry name" value="Polysacc_synth"/>
</dbReference>
<keyword evidence="3 6" id="KW-0812">Transmembrane</keyword>
<reference evidence="7 8" key="1">
    <citation type="submission" date="2016-08" db="EMBL/GenBank/DDBJ databases">
        <title>New Insights into Marine Group III Euryarchaeota, from dark to light.</title>
        <authorList>
            <person name="Haro-Moreno J.M."/>
            <person name="Rodriguez-Valera F."/>
            <person name="Lopez-Garcia P."/>
            <person name="Moreira D."/>
            <person name="Martin-Cuadrado A.B."/>
        </authorList>
    </citation>
    <scope>NUCLEOTIDE SEQUENCE [LARGE SCALE GENOMIC DNA]</scope>
    <source>
        <strain evidence="7">CG-Epi4</strain>
    </source>
</reference>
<evidence type="ECO:0000313" key="8">
    <source>
        <dbReference type="Proteomes" id="UP000183375"/>
    </source>
</evidence>
<proteinExistence type="predicted"/>
<evidence type="ECO:0000256" key="6">
    <source>
        <dbReference type="SAM" id="Phobius"/>
    </source>
</evidence>
<evidence type="ECO:0000256" key="1">
    <source>
        <dbReference type="ARBA" id="ARBA00004651"/>
    </source>
</evidence>